<evidence type="ECO:0000256" key="12">
    <source>
        <dbReference type="ARBA" id="ARBA00023154"/>
    </source>
</evidence>
<dbReference type="GO" id="GO:0046983">
    <property type="term" value="F:protein dimerization activity"/>
    <property type="evidence" value="ECO:0007669"/>
    <property type="project" value="InterPro"/>
</dbReference>
<dbReference type="AlphaFoldDB" id="A0A846RMJ5"/>
<proteinExistence type="inferred from homology"/>
<evidence type="ECO:0000256" key="5">
    <source>
        <dbReference type="ARBA" id="ARBA00011738"/>
    </source>
</evidence>
<gene>
    <name evidence="15" type="primary">asd</name>
    <name evidence="18" type="ORF">BJ994_000121</name>
</gene>
<evidence type="ECO:0000256" key="16">
    <source>
        <dbReference type="PIRSR" id="PIRSR000148-1"/>
    </source>
</evidence>
<evidence type="ECO:0000256" key="15">
    <source>
        <dbReference type="HAMAP-Rule" id="MF_02121"/>
    </source>
</evidence>
<dbReference type="NCBIfam" id="NF011456">
    <property type="entry name" value="PRK14874.1"/>
    <property type="match status" value="1"/>
</dbReference>
<dbReference type="HAMAP" id="MF_02121">
    <property type="entry name" value="ASADH"/>
    <property type="match status" value="1"/>
</dbReference>
<evidence type="ECO:0000256" key="11">
    <source>
        <dbReference type="ARBA" id="ARBA00023002"/>
    </source>
</evidence>
<comment type="caution">
    <text evidence="18">The sequence shown here is derived from an EMBL/GenBank/DDBJ whole genome shotgun (WGS) entry which is preliminary data.</text>
</comment>
<feature type="binding site" evidence="15">
    <location>
        <begin position="164"/>
        <end position="165"/>
    </location>
    <ligand>
        <name>NADP(+)</name>
        <dbReference type="ChEBI" id="CHEBI:58349"/>
    </ligand>
</feature>
<comment type="caution">
    <text evidence="15">Lacks conserved residue(s) required for the propagation of feature annotation.</text>
</comment>
<feature type="binding site" evidence="15">
    <location>
        <begin position="44"/>
        <end position="45"/>
    </location>
    <ligand>
        <name>NADP(+)</name>
        <dbReference type="ChEBI" id="CHEBI:58349"/>
    </ligand>
</feature>
<dbReference type="SUPFAM" id="SSF55347">
    <property type="entry name" value="Glyceraldehyde-3-phosphate dehydrogenase-like, C-terminal domain"/>
    <property type="match status" value="1"/>
</dbReference>
<feature type="active site" description="Proton acceptor" evidence="15 16">
    <location>
        <position position="261"/>
    </location>
</feature>
<keyword evidence="8 15" id="KW-0791">Threonine biosynthesis</keyword>
<dbReference type="GO" id="GO:0009089">
    <property type="term" value="P:lysine biosynthetic process via diaminopimelate"/>
    <property type="evidence" value="ECO:0007669"/>
    <property type="project" value="UniProtKB-UniRule"/>
</dbReference>
<dbReference type="UniPathway" id="UPA00034">
    <property type="reaction ID" value="UER00016"/>
</dbReference>
<dbReference type="UniPathway" id="UPA00050">
    <property type="reaction ID" value="UER00463"/>
</dbReference>
<feature type="binding site" evidence="15">
    <location>
        <position position="330"/>
    </location>
    <ligand>
        <name>NADP(+)</name>
        <dbReference type="ChEBI" id="CHEBI:58349"/>
    </ligand>
</feature>
<evidence type="ECO:0000256" key="2">
    <source>
        <dbReference type="ARBA" id="ARBA00005076"/>
    </source>
</evidence>
<comment type="catalytic activity">
    <reaction evidence="14 15">
        <text>L-aspartate 4-semialdehyde + phosphate + NADP(+) = 4-phospho-L-aspartate + NADPH + H(+)</text>
        <dbReference type="Rhea" id="RHEA:24284"/>
        <dbReference type="ChEBI" id="CHEBI:15378"/>
        <dbReference type="ChEBI" id="CHEBI:43474"/>
        <dbReference type="ChEBI" id="CHEBI:57535"/>
        <dbReference type="ChEBI" id="CHEBI:57783"/>
        <dbReference type="ChEBI" id="CHEBI:58349"/>
        <dbReference type="ChEBI" id="CHEBI:537519"/>
        <dbReference type="EC" id="1.2.1.11"/>
    </reaction>
</comment>
<dbReference type="UniPathway" id="UPA00051">
    <property type="reaction ID" value="UER00464"/>
</dbReference>
<keyword evidence="7 15" id="KW-0028">Amino-acid biosynthesis</keyword>
<dbReference type="GO" id="GO:0004073">
    <property type="term" value="F:aspartate-semialdehyde dehydrogenase activity"/>
    <property type="evidence" value="ECO:0007669"/>
    <property type="project" value="UniProtKB-UniRule"/>
</dbReference>
<dbReference type="PIRSF" id="PIRSF000148">
    <property type="entry name" value="ASA_dh"/>
    <property type="match status" value="1"/>
</dbReference>
<evidence type="ECO:0000256" key="6">
    <source>
        <dbReference type="ARBA" id="ARBA00013120"/>
    </source>
</evidence>
<dbReference type="CDD" id="cd02316">
    <property type="entry name" value="VcASADH2_like_N"/>
    <property type="match status" value="1"/>
</dbReference>
<keyword evidence="9 15" id="KW-0521">NADP</keyword>
<keyword evidence="12 15" id="KW-0457">Lysine biosynthesis</keyword>
<evidence type="ECO:0000256" key="3">
    <source>
        <dbReference type="ARBA" id="ARBA00005097"/>
    </source>
</evidence>
<evidence type="ECO:0000259" key="17">
    <source>
        <dbReference type="SMART" id="SM00859"/>
    </source>
</evidence>
<dbReference type="SUPFAM" id="SSF51735">
    <property type="entry name" value="NAD(P)-binding Rossmann-fold domains"/>
    <property type="match status" value="1"/>
</dbReference>
<dbReference type="SMART" id="SM00859">
    <property type="entry name" value="Semialdhyde_dh"/>
    <property type="match status" value="1"/>
</dbReference>
<dbReference type="Proteomes" id="UP000547458">
    <property type="component" value="Unassembled WGS sequence"/>
</dbReference>
<dbReference type="EC" id="1.2.1.11" evidence="6 15"/>
<dbReference type="InterPro" id="IPR012280">
    <property type="entry name" value="Semialdhyde_DH_dimer_dom"/>
</dbReference>
<evidence type="ECO:0000256" key="10">
    <source>
        <dbReference type="ARBA" id="ARBA00022915"/>
    </source>
</evidence>
<dbReference type="Gene3D" id="3.30.360.10">
    <property type="entry name" value="Dihydrodipicolinate Reductase, domain 2"/>
    <property type="match status" value="1"/>
</dbReference>
<feature type="binding site" evidence="15">
    <location>
        <position position="254"/>
    </location>
    <ligand>
        <name>substrate</name>
    </ligand>
</feature>
<dbReference type="CDD" id="cd18131">
    <property type="entry name" value="ASADH_C_bac_euk_like"/>
    <property type="match status" value="1"/>
</dbReference>
<dbReference type="PANTHER" id="PTHR46278">
    <property type="entry name" value="DEHYDROGENASE, PUTATIVE-RELATED"/>
    <property type="match status" value="1"/>
</dbReference>
<accession>A0A846RMJ5</accession>
<dbReference type="GO" id="GO:0071266">
    <property type="term" value="P:'de novo' L-methionine biosynthetic process"/>
    <property type="evidence" value="ECO:0007669"/>
    <property type="project" value="UniProtKB-UniRule"/>
</dbReference>
<dbReference type="PANTHER" id="PTHR46278:SF2">
    <property type="entry name" value="ASPARTATE-SEMIALDEHYDE DEHYDROGENASE"/>
    <property type="match status" value="1"/>
</dbReference>
<evidence type="ECO:0000256" key="1">
    <source>
        <dbReference type="ARBA" id="ARBA00005021"/>
    </source>
</evidence>
<evidence type="ECO:0000256" key="14">
    <source>
        <dbReference type="ARBA" id="ARBA00047891"/>
    </source>
</evidence>
<dbReference type="PROSITE" id="PS01103">
    <property type="entry name" value="ASD"/>
    <property type="match status" value="1"/>
</dbReference>
<dbReference type="Pfam" id="PF02774">
    <property type="entry name" value="Semialdhyde_dhC"/>
    <property type="match status" value="1"/>
</dbReference>
<comment type="pathway">
    <text evidence="2 15">Amino-acid biosynthesis; L-lysine biosynthesis via DAP pathway; (S)-tetrahydrodipicolinate from L-aspartate: step 2/4.</text>
</comment>
<comment type="pathway">
    <text evidence="3 15">Amino-acid biosynthesis; L-threonine biosynthesis; L-threonine from L-aspartate: step 2/5.</text>
</comment>
<keyword evidence="11 15" id="KW-0560">Oxidoreductase</keyword>
<evidence type="ECO:0000313" key="19">
    <source>
        <dbReference type="Proteomes" id="UP000547458"/>
    </source>
</evidence>
<organism evidence="18 19">
    <name type="scientific">Arthrobacter pigmenti</name>
    <dbReference type="NCBI Taxonomy" id="271432"/>
    <lineage>
        <taxon>Bacteria</taxon>
        <taxon>Bacillati</taxon>
        <taxon>Actinomycetota</taxon>
        <taxon>Actinomycetes</taxon>
        <taxon>Micrococcales</taxon>
        <taxon>Micrococcaceae</taxon>
        <taxon>Arthrobacter</taxon>
    </lineage>
</organism>
<comment type="pathway">
    <text evidence="1 15">Amino-acid biosynthesis; L-methionine biosynthesis via de novo pathway; L-homoserine from L-aspartate: step 2/3.</text>
</comment>
<feature type="binding site" evidence="15">
    <location>
        <begin position="16"/>
        <end position="19"/>
    </location>
    <ligand>
        <name>NADP(+)</name>
        <dbReference type="ChEBI" id="CHEBI:58349"/>
    </ligand>
</feature>
<evidence type="ECO:0000256" key="4">
    <source>
        <dbReference type="ARBA" id="ARBA00010584"/>
    </source>
</evidence>
<dbReference type="GO" id="GO:0051287">
    <property type="term" value="F:NAD binding"/>
    <property type="evidence" value="ECO:0007669"/>
    <property type="project" value="InterPro"/>
</dbReference>
<dbReference type="InterPro" id="IPR012080">
    <property type="entry name" value="Asp_semialdehyde_DH"/>
</dbReference>
<keyword evidence="10 15" id="KW-0220">Diaminopimelate biosynthesis</keyword>
<evidence type="ECO:0000313" key="18">
    <source>
        <dbReference type="EMBL" id="NJC21045.1"/>
    </source>
</evidence>
<keyword evidence="19" id="KW-1185">Reference proteome</keyword>
<name>A0A846RMJ5_9MICC</name>
<dbReference type="InterPro" id="IPR036291">
    <property type="entry name" value="NAD(P)-bd_dom_sf"/>
</dbReference>
<feature type="binding site" evidence="15">
    <location>
        <position position="104"/>
    </location>
    <ligand>
        <name>phosphate</name>
        <dbReference type="ChEBI" id="CHEBI:43474"/>
    </ligand>
</feature>
<keyword evidence="13 15" id="KW-0486">Methionine biosynthesis</keyword>
<feature type="domain" description="Semialdehyde dehydrogenase NAD-binding" evidence="17">
    <location>
        <begin position="9"/>
        <end position="124"/>
    </location>
</feature>
<dbReference type="EMBL" id="JAATJL010000001">
    <property type="protein sequence ID" value="NJC21045.1"/>
    <property type="molecule type" value="Genomic_DNA"/>
</dbReference>
<feature type="active site" description="Acyl-thioester intermediate" evidence="15 16">
    <location>
        <position position="134"/>
    </location>
</feature>
<protein>
    <recommendedName>
        <fullName evidence="6 15">Aspartate-semialdehyde dehydrogenase</fullName>
        <shortName evidence="15">ASA dehydrogenase</shortName>
        <shortName evidence="15">ASADH</shortName>
        <ecNumber evidence="6 15">1.2.1.11</ecNumber>
    </recommendedName>
    <alternativeName>
        <fullName evidence="15">Aspartate-beta-semialdehyde dehydrogenase</fullName>
    </alternativeName>
</protein>
<dbReference type="InterPro" id="IPR005986">
    <property type="entry name" value="Asp_semialdehyde_DH_beta"/>
</dbReference>
<evidence type="ECO:0000256" key="7">
    <source>
        <dbReference type="ARBA" id="ARBA00022605"/>
    </source>
</evidence>
<dbReference type="InterPro" id="IPR000534">
    <property type="entry name" value="Semialdehyde_DH_NAD-bd"/>
</dbReference>
<evidence type="ECO:0000256" key="13">
    <source>
        <dbReference type="ARBA" id="ARBA00023167"/>
    </source>
</evidence>
<dbReference type="GO" id="GO:0009097">
    <property type="term" value="P:isoleucine biosynthetic process"/>
    <property type="evidence" value="ECO:0007669"/>
    <property type="project" value="UniProtKB-UniRule"/>
</dbReference>
<dbReference type="GO" id="GO:0050661">
    <property type="term" value="F:NADP binding"/>
    <property type="evidence" value="ECO:0007669"/>
    <property type="project" value="UniProtKB-UniRule"/>
</dbReference>
<evidence type="ECO:0000256" key="9">
    <source>
        <dbReference type="ARBA" id="ARBA00022857"/>
    </source>
</evidence>
<dbReference type="NCBIfam" id="TIGR01296">
    <property type="entry name" value="asd_B"/>
    <property type="match status" value="1"/>
</dbReference>
<dbReference type="InterPro" id="IPR000319">
    <property type="entry name" value="Asp-semialdehyde_DH_CS"/>
</dbReference>
<comment type="subunit">
    <text evidence="5 15">Homodimer.</text>
</comment>
<comment type="function">
    <text evidence="15">Catalyzes the NADPH-dependent formation of L-aspartate-semialdehyde (L-ASA) by the reductive dephosphorylation of L-aspartyl-4-phosphate.</text>
</comment>
<dbReference type="GO" id="GO:0009088">
    <property type="term" value="P:threonine biosynthetic process"/>
    <property type="evidence" value="ECO:0007669"/>
    <property type="project" value="UniProtKB-UniRule"/>
</dbReference>
<feature type="binding site" evidence="15">
    <location>
        <position position="161"/>
    </location>
    <ligand>
        <name>substrate</name>
    </ligand>
</feature>
<sequence>MIQMVRKLSVGVVGATGQVGTLVRNLLRERAFPVAEVRFFASARSAGASLPWGDGKVLIEDAVTADPTGLDIAIFSAGASTARSLAPRFAGAGVTVIDNSSAFRMDPDVPLVVSEVNPHAINSARKGIIANPNCTTMAAMPALKVLDWAAGLQRLIISTYQAVSGAGKDAGPALAKEVDAAIEQGVLNLLHDGASVQFPADKVFAETIAFNVIPLAGTILDDGSFETSEEQKLRNESRKILELPDLLVSGTCTRVPVLTGHSLSVNAEFANPLSVAQAIGLLREAPGVVLTDVPTPLKAAGTDVSLVGRLRADEGVPEGRGLAMFISGDNLRKGAALNAVQIAELVGAADAVL</sequence>
<dbReference type="Pfam" id="PF01118">
    <property type="entry name" value="Semialdhyde_dh"/>
    <property type="match status" value="1"/>
</dbReference>
<dbReference type="GO" id="GO:0019877">
    <property type="term" value="P:diaminopimelate biosynthetic process"/>
    <property type="evidence" value="ECO:0007669"/>
    <property type="project" value="UniProtKB-UniRule"/>
</dbReference>
<evidence type="ECO:0000256" key="8">
    <source>
        <dbReference type="ARBA" id="ARBA00022697"/>
    </source>
</evidence>
<comment type="similarity">
    <text evidence="4 15">Belongs to the aspartate-semialdehyde dehydrogenase family.</text>
</comment>
<dbReference type="Gene3D" id="3.40.50.720">
    <property type="entry name" value="NAD(P)-binding Rossmann-like Domain"/>
    <property type="match status" value="1"/>
</dbReference>
<reference evidence="18 19" key="1">
    <citation type="submission" date="2020-03" db="EMBL/GenBank/DDBJ databases">
        <title>Sequencing the genomes of 1000 actinobacteria strains.</title>
        <authorList>
            <person name="Klenk H.-P."/>
        </authorList>
    </citation>
    <scope>NUCLEOTIDE SEQUENCE [LARGE SCALE GENOMIC DNA]</scope>
    <source>
        <strain evidence="18 19">DSM 16403</strain>
    </source>
</reference>